<gene>
    <name evidence="8" type="primary">cssS</name>
    <name evidence="8" type="ORF">GAK35_04027</name>
</gene>
<comment type="caution">
    <text evidence="8">The sequence shown here is derived from an EMBL/GenBank/DDBJ whole genome shotgun (WGS) entry which is preliminary data.</text>
</comment>
<dbReference type="Pfam" id="PF02518">
    <property type="entry name" value="HATPase_c"/>
    <property type="match status" value="1"/>
</dbReference>
<keyword evidence="4" id="KW-0547">Nucleotide-binding</keyword>
<dbReference type="Gene3D" id="3.30.565.10">
    <property type="entry name" value="Histidine kinase-like ATPase, C-terminal domain"/>
    <property type="match status" value="1"/>
</dbReference>
<evidence type="ECO:0000313" key="9">
    <source>
        <dbReference type="Proteomes" id="UP000462435"/>
    </source>
</evidence>
<organism evidence="8 9">
    <name type="scientific">Herbaspirillum frisingense</name>
    <dbReference type="NCBI Taxonomy" id="92645"/>
    <lineage>
        <taxon>Bacteria</taxon>
        <taxon>Pseudomonadati</taxon>
        <taxon>Pseudomonadota</taxon>
        <taxon>Betaproteobacteria</taxon>
        <taxon>Burkholderiales</taxon>
        <taxon>Oxalobacteraceae</taxon>
        <taxon>Herbaspirillum</taxon>
    </lineage>
</organism>
<dbReference type="PANTHER" id="PTHR44936:SF10">
    <property type="entry name" value="SENSOR PROTEIN RSTB"/>
    <property type="match status" value="1"/>
</dbReference>
<dbReference type="GO" id="GO:0000155">
    <property type="term" value="F:phosphorelay sensor kinase activity"/>
    <property type="evidence" value="ECO:0007669"/>
    <property type="project" value="TreeGrafter"/>
</dbReference>
<dbReference type="InterPro" id="IPR003594">
    <property type="entry name" value="HATPase_dom"/>
</dbReference>
<dbReference type="GO" id="GO:0005524">
    <property type="term" value="F:ATP binding"/>
    <property type="evidence" value="ECO:0007669"/>
    <property type="project" value="UniProtKB-KW"/>
</dbReference>
<dbReference type="AlphaFoldDB" id="A0A7V8FTH9"/>
<protein>
    <recommendedName>
        <fullName evidence="2">histidine kinase</fullName>
        <ecNumber evidence="2">2.7.13.3</ecNumber>
    </recommendedName>
</protein>
<reference evidence="9" key="1">
    <citation type="journal article" date="2020" name="MBio">
        <title>Horizontal gene transfer to a defensive symbiont with a reduced genome amongst a multipartite beetle microbiome.</title>
        <authorList>
            <person name="Waterworth S.C."/>
            <person name="Florez L.V."/>
            <person name="Rees E.R."/>
            <person name="Hertweck C."/>
            <person name="Kaltenpoth M."/>
            <person name="Kwan J.C."/>
        </authorList>
    </citation>
    <scope>NUCLEOTIDE SEQUENCE [LARGE SCALE GENOMIC DNA]</scope>
</reference>
<evidence type="ECO:0000256" key="3">
    <source>
        <dbReference type="ARBA" id="ARBA00022679"/>
    </source>
</evidence>
<dbReference type="InterPro" id="IPR005467">
    <property type="entry name" value="His_kinase_dom"/>
</dbReference>
<evidence type="ECO:0000313" key="8">
    <source>
        <dbReference type="EMBL" id="KAF1036824.1"/>
    </source>
</evidence>
<feature type="domain" description="Histidine kinase" evidence="7">
    <location>
        <begin position="8"/>
        <end position="202"/>
    </location>
</feature>
<dbReference type="PROSITE" id="PS50109">
    <property type="entry name" value="HIS_KIN"/>
    <property type="match status" value="1"/>
</dbReference>
<comment type="catalytic activity">
    <reaction evidence="1">
        <text>ATP + protein L-histidine = ADP + protein N-phospho-L-histidine.</text>
        <dbReference type="EC" id="2.7.13.3"/>
    </reaction>
</comment>
<evidence type="ECO:0000256" key="2">
    <source>
        <dbReference type="ARBA" id="ARBA00012438"/>
    </source>
</evidence>
<dbReference type="SUPFAM" id="SSF55874">
    <property type="entry name" value="ATPase domain of HSP90 chaperone/DNA topoisomerase II/histidine kinase"/>
    <property type="match status" value="1"/>
</dbReference>
<dbReference type="PRINTS" id="PR00344">
    <property type="entry name" value="BCTRLSENSOR"/>
</dbReference>
<dbReference type="SMART" id="SM00387">
    <property type="entry name" value="HATPase_c"/>
    <property type="match status" value="1"/>
</dbReference>
<evidence type="ECO:0000256" key="4">
    <source>
        <dbReference type="ARBA" id="ARBA00022741"/>
    </source>
</evidence>
<dbReference type="EMBL" id="WNDX01000193">
    <property type="protein sequence ID" value="KAF1036824.1"/>
    <property type="molecule type" value="Genomic_DNA"/>
</dbReference>
<proteinExistence type="predicted"/>
<dbReference type="PANTHER" id="PTHR44936">
    <property type="entry name" value="SENSOR PROTEIN CREC"/>
    <property type="match status" value="1"/>
</dbReference>
<sequence>MDPKLAAIIIHDIKNSLGVLEGELRRLSDDVPRVQQAHVTCLALQEKLIAFLTLYKADSQGLRAQVEAVSPLDFLDALLREHAVGRNGSAIELQVDETDMPLIGFFDEHLVALALEAALQNASRFARTRIELGCRKNPDGGVIFTVRDDGPGIGTQEKKPSTGLGMDLCNAIATAHNKEAQQGEARLSNHPDGGALFELCLP</sequence>
<accession>A0A7V8FTH9</accession>
<name>A0A7V8FTH9_9BURK</name>
<dbReference type="Proteomes" id="UP000462435">
    <property type="component" value="Unassembled WGS sequence"/>
</dbReference>
<evidence type="ECO:0000256" key="1">
    <source>
        <dbReference type="ARBA" id="ARBA00000085"/>
    </source>
</evidence>
<keyword evidence="6" id="KW-0067">ATP-binding</keyword>
<keyword evidence="5 8" id="KW-0418">Kinase</keyword>
<dbReference type="InterPro" id="IPR050980">
    <property type="entry name" value="2C_sensor_his_kinase"/>
</dbReference>
<dbReference type="InterPro" id="IPR004358">
    <property type="entry name" value="Sig_transdc_His_kin-like_C"/>
</dbReference>
<dbReference type="InterPro" id="IPR036890">
    <property type="entry name" value="HATPase_C_sf"/>
</dbReference>
<evidence type="ECO:0000256" key="5">
    <source>
        <dbReference type="ARBA" id="ARBA00022777"/>
    </source>
</evidence>
<dbReference type="GO" id="GO:0005886">
    <property type="term" value="C:plasma membrane"/>
    <property type="evidence" value="ECO:0007669"/>
    <property type="project" value="TreeGrafter"/>
</dbReference>
<keyword evidence="3" id="KW-0808">Transferase</keyword>
<dbReference type="EC" id="2.7.13.3" evidence="2"/>
<evidence type="ECO:0000259" key="7">
    <source>
        <dbReference type="PROSITE" id="PS50109"/>
    </source>
</evidence>
<evidence type="ECO:0000256" key="6">
    <source>
        <dbReference type="ARBA" id="ARBA00022840"/>
    </source>
</evidence>